<dbReference type="EMBL" id="CP012670">
    <property type="protein sequence ID" value="AUX21469.1"/>
    <property type="molecule type" value="Genomic_DNA"/>
</dbReference>
<dbReference type="Proteomes" id="UP000295781">
    <property type="component" value="Chromosome"/>
</dbReference>
<dbReference type="PROSITE" id="PS50112">
    <property type="entry name" value="PAS"/>
    <property type="match status" value="1"/>
</dbReference>
<dbReference type="InterPro" id="IPR000700">
    <property type="entry name" value="PAS-assoc_C"/>
</dbReference>
<protein>
    <recommendedName>
        <fullName evidence="7">Anti-anti-sigma factor</fullName>
    </recommendedName>
</protein>
<dbReference type="SUPFAM" id="SSF55785">
    <property type="entry name" value="PYP-like sensor domain (PAS domain)"/>
    <property type="match status" value="1"/>
</dbReference>
<dbReference type="Gene3D" id="3.30.450.20">
    <property type="entry name" value="PAS domain"/>
    <property type="match status" value="1"/>
</dbReference>
<proteinExistence type="predicted"/>
<gene>
    <name evidence="5" type="ORF">SOCEGT47_019530</name>
</gene>
<dbReference type="Gene3D" id="3.30.750.24">
    <property type="entry name" value="STAS domain"/>
    <property type="match status" value="1"/>
</dbReference>
<dbReference type="InterPro" id="IPR013656">
    <property type="entry name" value="PAS_4"/>
</dbReference>
<organism evidence="5 6">
    <name type="scientific">Sorangium cellulosum</name>
    <name type="common">Polyangium cellulosum</name>
    <dbReference type="NCBI Taxonomy" id="56"/>
    <lineage>
        <taxon>Bacteria</taxon>
        <taxon>Pseudomonadati</taxon>
        <taxon>Myxococcota</taxon>
        <taxon>Polyangia</taxon>
        <taxon>Polyangiales</taxon>
        <taxon>Polyangiaceae</taxon>
        <taxon>Sorangium</taxon>
    </lineage>
</organism>
<evidence type="ECO:0000259" key="2">
    <source>
        <dbReference type="PROSITE" id="PS50112"/>
    </source>
</evidence>
<dbReference type="OrthoDB" id="5483972at2"/>
<evidence type="ECO:0000313" key="6">
    <source>
        <dbReference type="Proteomes" id="UP000295781"/>
    </source>
</evidence>
<feature type="domain" description="PAC" evidence="3">
    <location>
        <begin position="219"/>
        <end position="271"/>
    </location>
</feature>
<dbReference type="Pfam" id="PF01740">
    <property type="entry name" value="STAS"/>
    <property type="match status" value="1"/>
</dbReference>
<dbReference type="RefSeq" id="WP_129346784.1">
    <property type="nucleotide sequence ID" value="NZ_CP012670.1"/>
</dbReference>
<dbReference type="InterPro" id="IPR051932">
    <property type="entry name" value="Bact_StressResp_Reg"/>
</dbReference>
<dbReference type="InterPro" id="IPR035965">
    <property type="entry name" value="PAS-like_dom_sf"/>
</dbReference>
<sequence>MTIDLDERRPSAGVDPLPLLRALPTAAAIFDANGALLCANPCLEQLLAEGALPAWPVSLPRAPAVQPASPDGLARDAQGVLAGLLAVLRGERDQVDIELPGGAPGGPRREIAITPLGVDGARGALVCVRPLAAPCDEQEPAPVEGFLDTIIDHLPVTVLIKEVKELRLVRVNRHYEELIGMSRAALLGKSAHDLFKQRHEADLVDRMDREVIEKGEISIDPEMHITGPAQEELVLRTVKMPLKDAQGVPRYLLSIFEDITEKKRAEEAQQRELAWFETQRELRAVIQELSTPVIPVHEGILVMPLVGSIDSSRGAQLLETLLRGVERHQAGTVLIDITGVPVMDAEVAARLLQATRAAALLGATSVLVGASPEVARTLVAQGIDLGNLPTQRDLQAGILYALARQGKAIVEQRRAPR</sequence>
<dbReference type="InterPro" id="IPR002645">
    <property type="entry name" value="STAS_dom"/>
</dbReference>
<evidence type="ECO:0000259" key="4">
    <source>
        <dbReference type="PROSITE" id="PS50801"/>
    </source>
</evidence>
<evidence type="ECO:0008006" key="7">
    <source>
        <dbReference type="Google" id="ProtNLM"/>
    </source>
</evidence>
<dbReference type="PROSITE" id="PS50113">
    <property type="entry name" value="PAC"/>
    <property type="match status" value="1"/>
</dbReference>
<dbReference type="SUPFAM" id="SSF52091">
    <property type="entry name" value="SpoIIaa-like"/>
    <property type="match status" value="1"/>
</dbReference>
<dbReference type="CDD" id="cd00130">
    <property type="entry name" value="PAS"/>
    <property type="match status" value="1"/>
</dbReference>
<dbReference type="Pfam" id="PF08448">
    <property type="entry name" value="PAS_4"/>
    <property type="match status" value="1"/>
</dbReference>
<reference evidence="5 6" key="1">
    <citation type="submission" date="2015-09" db="EMBL/GenBank/DDBJ databases">
        <title>Sorangium comparison.</title>
        <authorList>
            <person name="Zaburannyi N."/>
            <person name="Bunk B."/>
            <person name="Overmann J."/>
            <person name="Mueller R."/>
        </authorList>
    </citation>
    <scope>NUCLEOTIDE SEQUENCE [LARGE SCALE GENOMIC DNA]</scope>
    <source>
        <strain evidence="5 6">So ceGT47</strain>
    </source>
</reference>
<dbReference type="CDD" id="cd07041">
    <property type="entry name" value="STAS_RsbR_RsbS_like"/>
    <property type="match status" value="1"/>
</dbReference>
<dbReference type="PANTHER" id="PTHR33745">
    <property type="entry name" value="RSBT ANTAGONIST PROTEIN RSBS-RELATED"/>
    <property type="match status" value="1"/>
</dbReference>
<feature type="domain" description="PAS" evidence="2">
    <location>
        <begin position="143"/>
        <end position="215"/>
    </location>
</feature>
<accession>A0A4P2PXD6</accession>
<dbReference type="PROSITE" id="PS50801">
    <property type="entry name" value="STAS"/>
    <property type="match status" value="1"/>
</dbReference>
<evidence type="ECO:0000259" key="3">
    <source>
        <dbReference type="PROSITE" id="PS50113"/>
    </source>
</evidence>
<dbReference type="NCBIfam" id="TIGR00229">
    <property type="entry name" value="sensory_box"/>
    <property type="match status" value="1"/>
</dbReference>
<dbReference type="InterPro" id="IPR000014">
    <property type="entry name" value="PAS"/>
</dbReference>
<evidence type="ECO:0000313" key="5">
    <source>
        <dbReference type="EMBL" id="AUX21469.1"/>
    </source>
</evidence>
<dbReference type="InterPro" id="IPR036513">
    <property type="entry name" value="STAS_dom_sf"/>
</dbReference>
<evidence type="ECO:0000256" key="1">
    <source>
        <dbReference type="ARBA" id="ARBA00022553"/>
    </source>
</evidence>
<keyword evidence="1" id="KW-0597">Phosphoprotein</keyword>
<dbReference type="PANTHER" id="PTHR33745:SF3">
    <property type="entry name" value="RSBT CO-ANTAGONIST PROTEIN RSBRC"/>
    <property type="match status" value="1"/>
</dbReference>
<feature type="domain" description="STAS" evidence="4">
    <location>
        <begin position="290"/>
        <end position="401"/>
    </location>
</feature>
<name>A0A4P2PXD6_SORCE</name>
<dbReference type="AlphaFoldDB" id="A0A4P2PXD6"/>